<sequence length="98" mass="11261">MKAETPRARTERVYVKVTSEFDSTGYMQPLAITWADGRTFPIEKVRDFRPAGTAGSEGPGDCFTVLIQGQEKLLFFERVDPRFTGRLGRWFVEKTVRR</sequence>
<organism evidence="1 2">
    <name type="scientific">Candidatus Faecalibacterium intestinavium</name>
    <dbReference type="NCBI Taxonomy" id="2838580"/>
    <lineage>
        <taxon>Bacteria</taxon>
        <taxon>Bacillati</taxon>
        <taxon>Bacillota</taxon>
        <taxon>Clostridia</taxon>
        <taxon>Eubacteriales</taxon>
        <taxon>Oscillospiraceae</taxon>
        <taxon>Faecalibacterium</taxon>
    </lineage>
</organism>
<gene>
    <name evidence="1" type="ORF">H9864_07270</name>
</gene>
<evidence type="ECO:0000313" key="1">
    <source>
        <dbReference type="EMBL" id="MBU3820150.1"/>
    </source>
</evidence>
<evidence type="ECO:0000313" key="2">
    <source>
        <dbReference type="Proteomes" id="UP000824178"/>
    </source>
</evidence>
<reference evidence="1" key="1">
    <citation type="journal article" date="2021" name="PeerJ">
        <title>Extensive microbial diversity within the chicken gut microbiome revealed by metagenomics and culture.</title>
        <authorList>
            <person name="Gilroy R."/>
            <person name="Ravi A."/>
            <person name="Getino M."/>
            <person name="Pursley I."/>
            <person name="Horton D.L."/>
            <person name="Alikhan N.F."/>
            <person name="Baker D."/>
            <person name="Gharbi K."/>
            <person name="Hall N."/>
            <person name="Watson M."/>
            <person name="Adriaenssens E.M."/>
            <person name="Foster-Nyarko E."/>
            <person name="Jarju S."/>
            <person name="Secka A."/>
            <person name="Antonio M."/>
            <person name="Oren A."/>
            <person name="Chaudhuri R.R."/>
            <person name="La Ragione R."/>
            <person name="Hildebrand F."/>
            <person name="Pallen M.J."/>
        </authorList>
    </citation>
    <scope>NUCLEOTIDE SEQUENCE</scope>
    <source>
        <strain evidence="1">742</strain>
    </source>
</reference>
<name>A0A9E2NR80_9FIRM</name>
<dbReference type="EMBL" id="JAHLFH010000152">
    <property type="protein sequence ID" value="MBU3820150.1"/>
    <property type="molecule type" value="Genomic_DNA"/>
</dbReference>
<dbReference type="Proteomes" id="UP000824178">
    <property type="component" value="Unassembled WGS sequence"/>
</dbReference>
<comment type="caution">
    <text evidence="1">The sequence shown here is derived from an EMBL/GenBank/DDBJ whole genome shotgun (WGS) entry which is preliminary data.</text>
</comment>
<protein>
    <submittedName>
        <fullName evidence="1">Uncharacterized protein</fullName>
    </submittedName>
</protein>
<reference evidence="1" key="2">
    <citation type="submission" date="2021-04" db="EMBL/GenBank/DDBJ databases">
        <authorList>
            <person name="Gilroy R."/>
        </authorList>
    </citation>
    <scope>NUCLEOTIDE SEQUENCE</scope>
    <source>
        <strain evidence="1">742</strain>
    </source>
</reference>
<dbReference type="AlphaFoldDB" id="A0A9E2NR80"/>
<proteinExistence type="predicted"/>
<accession>A0A9E2NR80</accession>